<feature type="domain" description="B box-type" evidence="3">
    <location>
        <begin position="51"/>
        <end position="97"/>
    </location>
</feature>
<gene>
    <name evidence="4" type="ORF">CcCBS67573_g04328</name>
</gene>
<keyword evidence="1" id="KW-0862">Zinc</keyword>
<dbReference type="GO" id="GO:0008270">
    <property type="term" value="F:zinc ion binding"/>
    <property type="evidence" value="ECO:0007669"/>
    <property type="project" value="UniProtKB-KW"/>
</dbReference>
<accession>A0A507FDI9</accession>
<evidence type="ECO:0000256" key="2">
    <source>
        <dbReference type="SAM" id="MobiDB-lite"/>
    </source>
</evidence>
<dbReference type="Proteomes" id="UP000320333">
    <property type="component" value="Unassembled WGS sequence"/>
</dbReference>
<reference evidence="4 5" key="1">
    <citation type="journal article" date="2019" name="Sci. Rep.">
        <title>Comparative genomics of chytrid fungi reveal insights into the obligate biotrophic and pathogenic lifestyle of Synchytrium endobioticum.</title>
        <authorList>
            <person name="van de Vossenberg B.T.L.H."/>
            <person name="Warris S."/>
            <person name="Nguyen H.D.T."/>
            <person name="van Gent-Pelzer M.P.E."/>
            <person name="Joly D.L."/>
            <person name="van de Geest H.C."/>
            <person name="Bonants P.J.M."/>
            <person name="Smith D.S."/>
            <person name="Levesque C.A."/>
            <person name="van der Lee T.A.J."/>
        </authorList>
    </citation>
    <scope>NUCLEOTIDE SEQUENCE [LARGE SCALE GENOMIC DNA]</scope>
    <source>
        <strain evidence="4 5">CBS 675.73</strain>
    </source>
</reference>
<feature type="compositionally biased region" description="Acidic residues" evidence="2">
    <location>
        <begin position="161"/>
        <end position="183"/>
    </location>
</feature>
<dbReference type="Pfam" id="PF22586">
    <property type="entry name" value="ANCHR-like_BBOX"/>
    <property type="match status" value="1"/>
</dbReference>
<evidence type="ECO:0000256" key="1">
    <source>
        <dbReference type="PROSITE-ProRule" id="PRU00024"/>
    </source>
</evidence>
<evidence type="ECO:0000259" key="3">
    <source>
        <dbReference type="PROSITE" id="PS50119"/>
    </source>
</evidence>
<feature type="region of interest" description="Disordered" evidence="2">
    <location>
        <begin position="157"/>
        <end position="200"/>
    </location>
</feature>
<keyword evidence="1" id="KW-0863">Zinc-finger</keyword>
<feature type="region of interest" description="Disordered" evidence="2">
    <location>
        <begin position="15"/>
        <end position="53"/>
    </location>
</feature>
<keyword evidence="5" id="KW-1185">Reference proteome</keyword>
<feature type="region of interest" description="Disordered" evidence="2">
    <location>
        <begin position="87"/>
        <end position="134"/>
    </location>
</feature>
<dbReference type="InterPro" id="IPR057668">
    <property type="entry name" value="E2_Ub-conjug_enz_C"/>
</dbReference>
<dbReference type="InterPro" id="IPR038446">
    <property type="entry name" value="CEBP_ZZ_sf"/>
</dbReference>
<protein>
    <recommendedName>
        <fullName evidence="3">B box-type domain-containing protein</fullName>
    </recommendedName>
</protein>
<comment type="caution">
    <text evidence="4">The sequence shown here is derived from an EMBL/GenBank/DDBJ whole genome shotgun (WGS) entry which is preliminary data.</text>
</comment>
<dbReference type="AlphaFoldDB" id="A0A507FDI9"/>
<organism evidence="4 5">
    <name type="scientific">Chytriomyces confervae</name>
    <dbReference type="NCBI Taxonomy" id="246404"/>
    <lineage>
        <taxon>Eukaryota</taxon>
        <taxon>Fungi</taxon>
        <taxon>Fungi incertae sedis</taxon>
        <taxon>Chytridiomycota</taxon>
        <taxon>Chytridiomycota incertae sedis</taxon>
        <taxon>Chytridiomycetes</taxon>
        <taxon>Chytridiales</taxon>
        <taxon>Chytriomycetaceae</taxon>
        <taxon>Chytriomyces</taxon>
    </lineage>
</organism>
<keyword evidence="1" id="KW-0479">Metal-binding</keyword>
<dbReference type="CDD" id="cd20208">
    <property type="entry name" value="Bbox1_DUF2009"/>
    <property type="match status" value="1"/>
</dbReference>
<feature type="compositionally biased region" description="Basic and acidic residues" evidence="2">
    <location>
        <begin position="98"/>
        <end position="108"/>
    </location>
</feature>
<dbReference type="PROSITE" id="PS50119">
    <property type="entry name" value="ZF_BBOX"/>
    <property type="match status" value="1"/>
</dbReference>
<dbReference type="PANTHER" id="PTHR31560:SF0">
    <property type="entry name" value="UPF0652 PROTEIN C22H10.08"/>
    <property type="match status" value="1"/>
</dbReference>
<dbReference type="Gene3D" id="4.10.640.40">
    <property type="entry name" value="Cytoplasmic polyadenylation element-binding protein, ZZ domain"/>
    <property type="match status" value="1"/>
</dbReference>
<name>A0A507FDI9_9FUNG</name>
<evidence type="ECO:0000313" key="5">
    <source>
        <dbReference type="Proteomes" id="UP000320333"/>
    </source>
</evidence>
<evidence type="ECO:0000313" key="4">
    <source>
        <dbReference type="EMBL" id="TPX74419.1"/>
    </source>
</evidence>
<feature type="compositionally biased region" description="Basic and acidic residues" evidence="2">
    <location>
        <begin position="38"/>
        <end position="50"/>
    </location>
</feature>
<dbReference type="OrthoDB" id="406045at2759"/>
<proteinExistence type="predicted"/>
<dbReference type="PANTHER" id="PTHR31560">
    <property type="entry name" value="UPF0652 PROTEIN C16A11.03C-RELATED"/>
    <property type="match status" value="1"/>
</dbReference>
<dbReference type="EMBL" id="QEAP01000127">
    <property type="protein sequence ID" value="TPX74419.1"/>
    <property type="molecule type" value="Genomic_DNA"/>
</dbReference>
<dbReference type="Pfam" id="PF09418">
    <property type="entry name" value="DUF2009"/>
    <property type="match status" value="1"/>
</dbReference>
<dbReference type="InterPro" id="IPR018553">
    <property type="entry name" value="E2_Ub-conjug_enz"/>
</dbReference>
<dbReference type="InterPro" id="IPR000315">
    <property type="entry name" value="Znf_B-box"/>
</dbReference>
<sequence>MSKIASLSRILDDETEDSDLVMVDGADALAAEEEDDEKDRQRETEREHARQRAGFCVECEDQPASLLCKTCADAFCEVCFHSQHRKGSRKQHLSTPIPHDDGKNELKKPRAVNRTGAGASVRIPLNPDKKSANNSNALLNASASSTNAAALLSSLKNAAEVDSDDEDGEEEEEDDAEMLDEDEAPAKKSKPSKGLDLSLTGTDVANNVAGGKVKVGDWYIDRAKYIPVRLTLSERKYLRLLEAALNVSEYTDKIDILSYANKTRRQVAQIQELCAIISGLVLASDYKTGQNLFKERNFEDNAEFFRDIFELGRRHKIMNPEKMRNVYGKLIYILQDSQIPEVKDMLSFSLVSPIKTVYHVLQAGGALDVLEDDLIVAATKEILSTREGGGSRMQIKNEIKAKERAIEVLGQRYATKEISADGIKQCLYSIGDNHAFLRTNRDPCDKMIGYLKDNFKPDKGEGAFSLAIHAGREGARLSHDHKKQYNYALQSLTLWREILHDMFMLWMLSEGDLLSDENMYRLRDTGQGLNRMQAAPKASRLMHTILHRAQQKVGYWVGSSVIHMGDTNVPNALMFIDKYTQIYRILLPIVRCLEAIDELSENNGGIRRYFDSEFKGPENLKMLILSDFFRHAFDGSGADNFFSAGSCIDGRLTSAWNWCSTIEKKNYFPVFLLSGFVGFDGEGFSS</sequence>